<dbReference type="SUPFAM" id="SSF55785">
    <property type="entry name" value="PYP-like sensor domain (PAS domain)"/>
    <property type="match status" value="1"/>
</dbReference>
<organism evidence="1 2">
    <name type="scientific">Alicyclobacillus acidoterrestris (strain ATCC 49025 / DSM 3922 / CIP 106132 / NCIMB 13137 / GD3B)</name>
    <dbReference type="NCBI Taxonomy" id="1356854"/>
    <lineage>
        <taxon>Bacteria</taxon>
        <taxon>Bacillati</taxon>
        <taxon>Bacillota</taxon>
        <taxon>Bacilli</taxon>
        <taxon>Bacillales</taxon>
        <taxon>Alicyclobacillaceae</taxon>
        <taxon>Alicyclobacillus</taxon>
    </lineage>
</organism>
<dbReference type="PROSITE" id="PS50112">
    <property type="entry name" value="PAS"/>
    <property type="match status" value="1"/>
</dbReference>
<name>T0BQ91_ALIAG</name>
<dbReference type="InterPro" id="IPR001633">
    <property type="entry name" value="EAL_dom"/>
</dbReference>
<protein>
    <submittedName>
        <fullName evidence="1">EAL domain-containing protein</fullName>
    </submittedName>
</protein>
<dbReference type="SMART" id="SM00052">
    <property type="entry name" value="EAL"/>
    <property type="match status" value="1"/>
</dbReference>
<dbReference type="RefSeq" id="WP_021297975.1">
    <property type="nucleotide sequence ID" value="NZ_AURB01000165.1"/>
</dbReference>
<evidence type="ECO:0000313" key="2">
    <source>
        <dbReference type="Proteomes" id="UP000829401"/>
    </source>
</evidence>
<dbReference type="InterPro" id="IPR050706">
    <property type="entry name" value="Cyclic-di-GMP_PDE-like"/>
</dbReference>
<dbReference type="eggNOG" id="COG3706">
    <property type="taxonomic scope" value="Bacteria"/>
</dbReference>
<dbReference type="PANTHER" id="PTHR33121:SF76">
    <property type="entry name" value="SIGNALING PROTEIN"/>
    <property type="match status" value="1"/>
</dbReference>
<dbReference type="Gene3D" id="3.30.70.270">
    <property type="match status" value="1"/>
</dbReference>
<dbReference type="PANTHER" id="PTHR33121">
    <property type="entry name" value="CYCLIC DI-GMP PHOSPHODIESTERASE PDEF"/>
    <property type="match status" value="1"/>
</dbReference>
<dbReference type="Pfam" id="PF00563">
    <property type="entry name" value="EAL"/>
    <property type="match status" value="1"/>
</dbReference>
<dbReference type="GO" id="GO:0006355">
    <property type="term" value="P:regulation of DNA-templated transcription"/>
    <property type="evidence" value="ECO:0007669"/>
    <property type="project" value="InterPro"/>
</dbReference>
<dbReference type="eggNOG" id="COG2200">
    <property type="taxonomic scope" value="Bacteria"/>
</dbReference>
<dbReference type="InterPro" id="IPR000160">
    <property type="entry name" value="GGDEF_dom"/>
</dbReference>
<dbReference type="NCBIfam" id="TIGR00229">
    <property type="entry name" value="sensory_box"/>
    <property type="match status" value="1"/>
</dbReference>
<dbReference type="EMBL" id="CP080467">
    <property type="protein sequence ID" value="UNO50054.1"/>
    <property type="molecule type" value="Genomic_DNA"/>
</dbReference>
<reference evidence="2" key="1">
    <citation type="journal article" date="2022" name="G3 (Bethesda)">
        <title>Unveiling the complete genome sequence of Alicyclobacillus acidoterrestris DSM 3922T, a taint-producing strain.</title>
        <authorList>
            <person name="Leonardo I.C."/>
            <person name="Barreto Crespo M.T."/>
            <person name="Gaspar F.B."/>
        </authorList>
    </citation>
    <scope>NUCLEOTIDE SEQUENCE [LARGE SCALE GENOMIC DNA]</scope>
    <source>
        <strain evidence="2">DSM 3922</strain>
    </source>
</reference>
<dbReference type="GO" id="GO:0071111">
    <property type="term" value="F:cyclic-guanylate-specific phosphodiesterase activity"/>
    <property type="evidence" value="ECO:0007669"/>
    <property type="project" value="InterPro"/>
</dbReference>
<dbReference type="PROSITE" id="PS50887">
    <property type="entry name" value="GGDEF"/>
    <property type="match status" value="1"/>
</dbReference>
<dbReference type="InterPro" id="IPR029787">
    <property type="entry name" value="Nucleotide_cyclase"/>
</dbReference>
<dbReference type="Gene3D" id="3.20.20.450">
    <property type="entry name" value="EAL domain"/>
    <property type="match status" value="1"/>
</dbReference>
<dbReference type="KEGG" id="aaco:K1I37_06070"/>
<dbReference type="CDD" id="cd00130">
    <property type="entry name" value="PAS"/>
    <property type="match status" value="1"/>
</dbReference>
<dbReference type="Proteomes" id="UP000829401">
    <property type="component" value="Chromosome"/>
</dbReference>
<proteinExistence type="predicted"/>
<accession>A0A9E6ZQJ6</accession>
<dbReference type="CDD" id="cd01948">
    <property type="entry name" value="EAL"/>
    <property type="match status" value="1"/>
</dbReference>
<dbReference type="STRING" id="1356854.N007_14085"/>
<dbReference type="NCBIfam" id="TIGR00254">
    <property type="entry name" value="GGDEF"/>
    <property type="match status" value="1"/>
</dbReference>
<accession>T0BQ91</accession>
<dbReference type="OrthoDB" id="9759601at2"/>
<dbReference type="SMART" id="SM00267">
    <property type="entry name" value="GGDEF"/>
    <property type="match status" value="1"/>
</dbReference>
<dbReference type="CDD" id="cd01949">
    <property type="entry name" value="GGDEF"/>
    <property type="match status" value="1"/>
</dbReference>
<dbReference type="Gene3D" id="3.30.450.20">
    <property type="entry name" value="PAS domain"/>
    <property type="match status" value="1"/>
</dbReference>
<dbReference type="PROSITE" id="PS50883">
    <property type="entry name" value="EAL"/>
    <property type="match status" value="1"/>
</dbReference>
<dbReference type="InterPro" id="IPR000014">
    <property type="entry name" value="PAS"/>
</dbReference>
<dbReference type="InterPro" id="IPR035919">
    <property type="entry name" value="EAL_sf"/>
</dbReference>
<dbReference type="SUPFAM" id="SSF55073">
    <property type="entry name" value="Nucleotide cyclase"/>
    <property type="match status" value="1"/>
</dbReference>
<dbReference type="AlphaFoldDB" id="T0BQ91"/>
<dbReference type="Pfam" id="PF00990">
    <property type="entry name" value="GGDEF"/>
    <property type="match status" value="1"/>
</dbReference>
<evidence type="ECO:0000313" key="1">
    <source>
        <dbReference type="EMBL" id="UNO50054.1"/>
    </source>
</evidence>
<dbReference type="Pfam" id="PF00989">
    <property type="entry name" value="PAS"/>
    <property type="match status" value="1"/>
</dbReference>
<dbReference type="InterPro" id="IPR035965">
    <property type="entry name" value="PAS-like_dom_sf"/>
</dbReference>
<dbReference type="SUPFAM" id="SSF141868">
    <property type="entry name" value="EAL domain-like"/>
    <property type="match status" value="1"/>
</dbReference>
<gene>
    <name evidence="1" type="ORF">K1I37_06070</name>
</gene>
<keyword evidence="2" id="KW-1185">Reference proteome</keyword>
<dbReference type="InterPro" id="IPR043128">
    <property type="entry name" value="Rev_trsase/Diguanyl_cyclase"/>
</dbReference>
<dbReference type="InterPro" id="IPR013767">
    <property type="entry name" value="PAS_fold"/>
</dbReference>
<sequence length="733" mass="83215">MGSAFVGWILQTWLLSAQVFSTREFAQLAVYRVYPAAEPWFIFILLPLGFTLDGGLFHVDVSAGIFGILYATVYVLHARTWKLSAFVVTTVASFLVEELWRYGTRPQVWVSVGLLCLLIALISPILTRWTSMVGMLYATSLCVLADGLFWLIFHRGVGSTVVALLTGIMSGMYVNFRSRHDQFVRETHHAVQHDVLTGALTRRGLTTWINDLRRHGVTYGIVIFCDLDNFKWINDTWGHEVGDCVLREFVSRIRAKLRAEDAIARFGGDEFEILLPMEPGTLGDEVVQRLHQAATSGSYAVLQGGVTLDIGVSMGWTQGEFNEATANEADKALLSAKRSGKNCVLKASGYSDATEPCLSVAENVDANLYWLTNIAQSLWADAYYPFVLTDAHGQIIVANQAYANLVGRNREELQGNKPSISRSGKTPRRVYESMWNNLSHGRPWSGCLLNRRKDGGEWWEVAELFPVTLSGQIVGYWGLVQDLHHAQFPEVVSREYIRWHGDIDWVFQPIFDAATEEVVGYEALARPKWGEQDVSPETFFRIAEKLRFYSQADWDCLDSLLERLEEVSWPKGVRLFLNVYVASLSDTGRMRDWLSKFYQQHPDVICVFEILEHHHGQQEIDLNHWYELQLEFPLIELAQDDFGAGEQDVIRLVNVMPNWVKLDRAWVSIAETHPESRDLLYAMTRWARAQGIRVIGEGLETRSQADMYMDLGISLHQGYYWSHPGQQLVASQK</sequence>